<name>A0A7H4PHM3_9ENTR</name>
<evidence type="ECO:0000313" key="1">
    <source>
        <dbReference type="EMBL" id="STW72001.1"/>
    </source>
</evidence>
<sequence length="129" mass="13861">MRIDAAGGDDLAFRRNNFRGRADRDRDVGLNIRVAGFADREDPPVFDADIGFDDPPVIDDQGICQHQIHTPGGKHLSLAHTVADHFATAEFDLFAVGGQIIFDLDPQLGVRQANFIAGGGAEHVGIGLT</sequence>
<dbReference type="Proteomes" id="UP000254863">
    <property type="component" value="Unassembled WGS sequence"/>
</dbReference>
<gene>
    <name evidence="1" type="ORF">NCTC11685_05181</name>
</gene>
<comment type="caution">
    <text evidence="1">The sequence shown here is derived from an EMBL/GenBank/DDBJ whole genome shotgun (WGS) entry which is preliminary data.</text>
</comment>
<accession>A0A7H4PHM3</accession>
<evidence type="ECO:0000313" key="2">
    <source>
        <dbReference type="Proteomes" id="UP000254863"/>
    </source>
</evidence>
<proteinExistence type="predicted"/>
<dbReference type="EMBL" id="UGMS01000002">
    <property type="protein sequence ID" value="STW72001.1"/>
    <property type="molecule type" value="Genomic_DNA"/>
</dbReference>
<reference evidence="1 2" key="1">
    <citation type="submission" date="2018-06" db="EMBL/GenBank/DDBJ databases">
        <authorList>
            <consortium name="Pathogen Informatics"/>
            <person name="Doyle S."/>
        </authorList>
    </citation>
    <scope>NUCLEOTIDE SEQUENCE [LARGE SCALE GENOMIC DNA]</scope>
    <source>
        <strain evidence="1 2">NCTC11685</strain>
    </source>
</reference>
<protein>
    <submittedName>
        <fullName evidence="1">Uncharacterized protein</fullName>
    </submittedName>
</protein>
<dbReference type="AlphaFoldDB" id="A0A7H4PHM3"/>
<organism evidence="1 2">
    <name type="scientific">Klebsiella michiganensis</name>
    <dbReference type="NCBI Taxonomy" id="1134687"/>
    <lineage>
        <taxon>Bacteria</taxon>
        <taxon>Pseudomonadati</taxon>
        <taxon>Pseudomonadota</taxon>
        <taxon>Gammaproteobacteria</taxon>
        <taxon>Enterobacterales</taxon>
        <taxon>Enterobacteriaceae</taxon>
        <taxon>Klebsiella/Raoultella group</taxon>
        <taxon>Klebsiella</taxon>
    </lineage>
</organism>